<evidence type="ECO:0000313" key="2">
    <source>
        <dbReference type="Proteomes" id="UP001249851"/>
    </source>
</evidence>
<protein>
    <submittedName>
        <fullName evidence="1">Spermatogenesis-associated protein 20</fullName>
    </submittedName>
</protein>
<dbReference type="GO" id="GO:0005975">
    <property type="term" value="P:carbohydrate metabolic process"/>
    <property type="evidence" value="ECO:0007669"/>
    <property type="project" value="InterPro"/>
</dbReference>
<dbReference type="AlphaFoldDB" id="A0AAD9R279"/>
<dbReference type="PANTHER" id="PTHR42899">
    <property type="entry name" value="SPERMATOGENESIS-ASSOCIATED PROTEIN 20"/>
    <property type="match status" value="1"/>
</dbReference>
<dbReference type="InterPro" id="IPR024705">
    <property type="entry name" value="Ssp411"/>
</dbReference>
<dbReference type="SUPFAM" id="SSF48208">
    <property type="entry name" value="Six-hairpin glycosidases"/>
    <property type="match status" value="1"/>
</dbReference>
<dbReference type="PANTHER" id="PTHR42899:SF1">
    <property type="entry name" value="SPERMATOGENESIS-ASSOCIATED PROTEIN 20"/>
    <property type="match status" value="1"/>
</dbReference>
<comment type="caution">
    <text evidence="1">The sequence shown here is derived from an EMBL/GenBank/DDBJ whole genome shotgun (WGS) entry which is preliminary data.</text>
</comment>
<name>A0AAD9R279_ACRCE</name>
<keyword evidence="2" id="KW-1185">Reference proteome</keyword>
<dbReference type="EMBL" id="JARQWQ010000005">
    <property type="protein sequence ID" value="KAK2571792.1"/>
    <property type="molecule type" value="Genomic_DNA"/>
</dbReference>
<proteinExistence type="predicted"/>
<gene>
    <name evidence="1" type="ORF">P5673_003192</name>
</gene>
<dbReference type="InterPro" id="IPR008928">
    <property type="entry name" value="6-hairpin_glycosidase_sf"/>
</dbReference>
<sequence length="174" mass="19578">MIRGLLELYEASLDDQWLQWAVELQAKLDETLWDSEGAGYFMGTPGDPSILVRMKEAEQIIKASVTLLSKLPLALPELVSNYMLYLQPKRQIIIAGDRESEDTKQLLKCVHSHFIPNKVLMLCDGKPDSFLASKQTIFETLARKGGKATAYVCQNYTCSLPVNTVEALERLLSR</sequence>
<evidence type="ECO:0000313" key="1">
    <source>
        <dbReference type="EMBL" id="KAK2571792.1"/>
    </source>
</evidence>
<accession>A0AAD9R279</accession>
<reference evidence="1" key="2">
    <citation type="journal article" date="2023" name="Science">
        <title>Genomic signatures of disease resistance in endangered staghorn corals.</title>
        <authorList>
            <person name="Vollmer S.V."/>
            <person name="Selwyn J.D."/>
            <person name="Despard B.A."/>
            <person name="Roesel C.L."/>
        </authorList>
    </citation>
    <scope>NUCLEOTIDE SEQUENCE</scope>
    <source>
        <strain evidence="1">K2</strain>
    </source>
</reference>
<dbReference type="Proteomes" id="UP001249851">
    <property type="component" value="Unassembled WGS sequence"/>
</dbReference>
<organism evidence="1 2">
    <name type="scientific">Acropora cervicornis</name>
    <name type="common">Staghorn coral</name>
    <dbReference type="NCBI Taxonomy" id="6130"/>
    <lineage>
        <taxon>Eukaryota</taxon>
        <taxon>Metazoa</taxon>
        <taxon>Cnidaria</taxon>
        <taxon>Anthozoa</taxon>
        <taxon>Hexacorallia</taxon>
        <taxon>Scleractinia</taxon>
        <taxon>Astrocoeniina</taxon>
        <taxon>Acroporidae</taxon>
        <taxon>Acropora</taxon>
    </lineage>
</organism>
<reference evidence="1" key="1">
    <citation type="journal article" date="2023" name="G3 (Bethesda)">
        <title>Whole genome assembly and annotation of the endangered Caribbean coral Acropora cervicornis.</title>
        <authorList>
            <person name="Selwyn J.D."/>
            <person name="Vollmer S.V."/>
        </authorList>
    </citation>
    <scope>NUCLEOTIDE SEQUENCE</scope>
    <source>
        <strain evidence="1">K2</strain>
    </source>
</reference>